<evidence type="ECO:0000259" key="2">
    <source>
        <dbReference type="Pfam" id="PF18809"/>
    </source>
</evidence>
<comment type="caution">
    <text evidence="3">The sequence shown here is derived from an EMBL/GenBank/DDBJ whole genome shotgun (WGS) entry which is preliminary data.</text>
</comment>
<evidence type="ECO:0000313" key="3">
    <source>
        <dbReference type="EMBL" id="EMZ37263.1"/>
    </source>
</evidence>
<organism evidence="3 4">
    <name type="scientific">Helicobacter bilis WiWa</name>
    <dbReference type="NCBI Taxonomy" id="1235804"/>
    <lineage>
        <taxon>Bacteria</taxon>
        <taxon>Pseudomonadati</taxon>
        <taxon>Campylobacterota</taxon>
        <taxon>Epsilonproteobacteria</taxon>
        <taxon>Campylobacterales</taxon>
        <taxon>Helicobacteraceae</taxon>
        <taxon>Helicobacter</taxon>
    </lineage>
</organism>
<feature type="domain" description="Phage-Barnase-EndoU-ColicinE5/D-RelE-like nuclease" evidence="2">
    <location>
        <begin position="401"/>
        <end position="496"/>
    </location>
</feature>
<protein>
    <recommendedName>
        <fullName evidence="2">Phage-Barnase-EndoU-ColicinE5/D-RelE-like nuclease domain-containing protein</fullName>
    </recommendedName>
</protein>
<evidence type="ECO:0000256" key="1">
    <source>
        <dbReference type="SAM" id="Coils"/>
    </source>
</evidence>
<feature type="domain" description="Phage-Barnase-EndoU-ColicinE5/D-RelE-like nuclease" evidence="2">
    <location>
        <begin position="7"/>
        <end position="79"/>
    </location>
</feature>
<accession>N2BFE8</accession>
<dbReference type="EMBL" id="AQFW01000019">
    <property type="protein sequence ID" value="EMZ37263.1"/>
    <property type="molecule type" value="Genomic_DNA"/>
</dbReference>
<name>N2BFE8_9HELI</name>
<dbReference type="HOGENOM" id="CLU_538362_0_0_7"/>
<keyword evidence="1" id="KW-0175">Coiled coil</keyword>
<dbReference type="RefSeq" id="WP_004089049.1">
    <property type="nucleotide sequence ID" value="NZ_KB822520.1"/>
</dbReference>
<feature type="coiled-coil region" evidence="1">
    <location>
        <begin position="215"/>
        <end position="256"/>
    </location>
</feature>
<sequence length="506" mass="57759">MGGGGDSNFGLKHILDKHGSEFENIAKQLDEIIQDGEVVKRQGRDEAYNIEHKGFKVGINKGFNKQGENKWVVTAFDDNIEKIAKTAPANDSTKGASLPLNSKDIIPQTPQEIVKQARKSGKSVAETKELLQKHKKEVQNIRTEIRKDIATRQKNIEQGYIDIVSSHHAKIGKKGGYATKMYLETDKKKQSYLYDGFNKESVDNYLQLVKENAPLKERNKALDKLVNERLEAEARFRQLQKQQEELEEKQLQAFDEESFIKSLEGKSEDELENIQGDLWSKGNSKNSDIPFPVIARMQNLVMWIRDKIPQVAFNNDELREAIKSLRSTKEYKDDINSIQYFKKNREYIEQTLNIKPIKEFGTNYAEHYHSGESAIAKLISEAQAHKESGAKGEYKGQVAGAFYREELGDIDLVWGEVTDFEKHKGYGLAHILDKHPEFDVFNIPKVIEQGKIEKTYNGYNIVTDDYIVGLNKGFKDKDGNIINDSNVWVVTSFEPQAKLKKRKLVA</sequence>
<dbReference type="AlphaFoldDB" id="N2BFE8"/>
<dbReference type="InterPro" id="IPR041092">
    <property type="entry name" value="PBECR1"/>
</dbReference>
<dbReference type="PATRIC" id="fig|1235804.3.peg.2340"/>
<evidence type="ECO:0000313" key="4">
    <source>
        <dbReference type="Proteomes" id="UP000012527"/>
    </source>
</evidence>
<reference evidence="3 4" key="1">
    <citation type="submission" date="2013-02" db="EMBL/GenBank/DDBJ databases">
        <title>The Genome Sequence of Helicobacter bilis WiWa.</title>
        <authorList>
            <consortium name="The Broad Institute Genome Sequencing Platform"/>
            <person name="Ward D."/>
            <person name="Overstreet A.-M.C."/>
            <person name="Ramer-Tait A.E."/>
            <person name="Phillips G.J."/>
            <person name="Wannemuehler M.J."/>
            <person name="Walker B."/>
            <person name="Young S.K."/>
            <person name="Zeng Q."/>
            <person name="Gargeya S."/>
            <person name="Fitzgerald M."/>
            <person name="Haas B."/>
            <person name="Abouelleil A."/>
            <person name="Alvarado L."/>
            <person name="Arachchi H.M."/>
            <person name="Berlin A.M."/>
            <person name="Chapman S.B."/>
            <person name="Dewar J."/>
            <person name="Goldberg J."/>
            <person name="Griggs A."/>
            <person name="Gujja S."/>
            <person name="Hansen M."/>
            <person name="Howarth C."/>
            <person name="Imamovic A."/>
            <person name="Larimer J."/>
            <person name="McCowan C."/>
            <person name="Murphy C."/>
            <person name="Neiman D."/>
            <person name="Pearson M."/>
            <person name="Priest M."/>
            <person name="Roberts A."/>
            <person name="Saif S."/>
            <person name="Shea T."/>
            <person name="Sisk P."/>
            <person name="Sykes S."/>
            <person name="Wortman J."/>
            <person name="Nusbaum C."/>
            <person name="Birren B."/>
        </authorList>
    </citation>
    <scope>NUCLEOTIDE SEQUENCE [LARGE SCALE GENOMIC DNA]</scope>
    <source>
        <strain evidence="3 4">WiWa</strain>
    </source>
</reference>
<proteinExistence type="predicted"/>
<dbReference type="GeneID" id="60657738"/>
<dbReference type="Pfam" id="PF18809">
    <property type="entry name" value="PBECR1"/>
    <property type="match status" value="2"/>
</dbReference>
<dbReference type="Proteomes" id="UP000012527">
    <property type="component" value="Unassembled WGS sequence"/>
</dbReference>
<gene>
    <name evidence="3" type="ORF">C826_02125</name>
</gene>